<gene>
    <name evidence="2" type="ORF">EIY87_35720</name>
</gene>
<proteinExistence type="predicted"/>
<dbReference type="AlphaFoldDB" id="A0A427SYV1"/>
<protein>
    <submittedName>
        <fullName evidence="2">Uncharacterized protein</fullName>
    </submittedName>
</protein>
<dbReference type="InterPro" id="IPR051344">
    <property type="entry name" value="Vgb"/>
</dbReference>
<dbReference type="Gene3D" id="2.120.10.30">
    <property type="entry name" value="TolB, C-terminal domain"/>
    <property type="match status" value="3"/>
</dbReference>
<comment type="caution">
    <text evidence="2">The sequence shown here is derived from an EMBL/GenBank/DDBJ whole genome shotgun (WGS) entry which is preliminary data.</text>
</comment>
<feature type="signal peptide" evidence="1">
    <location>
        <begin position="1"/>
        <end position="25"/>
    </location>
</feature>
<accession>A0A427SYV1</accession>
<keyword evidence="3" id="KW-1185">Reference proteome</keyword>
<dbReference type="OrthoDB" id="9768084at2"/>
<evidence type="ECO:0000313" key="3">
    <source>
        <dbReference type="Proteomes" id="UP000267081"/>
    </source>
</evidence>
<dbReference type="RefSeq" id="WP_125314369.1">
    <property type="nucleotide sequence ID" value="NZ_RSEC01000060.1"/>
</dbReference>
<dbReference type="PROSITE" id="PS51257">
    <property type="entry name" value="PROKAR_LIPOPROTEIN"/>
    <property type="match status" value="1"/>
</dbReference>
<organism evidence="2 3">
    <name type="scientific">Amycolatopsis eburnea</name>
    <dbReference type="NCBI Taxonomy" id="2267691"/>
    <lineage>
        <taxon>Bacteria</taxon>
        <taxon>Bacillati</taxon>
        <taxon>Actinomycetota</taxon>
        <taxon>Actinomycetes</taxon>
        <taxon>Pseudonocardiales</taxon>
        <taxon>Pseudonocardiaceae</taxon>
        <taxon>Amycolatopsis</taxon>
    </lineage>
</organism>
<sequence length="540" mass="55369">MLTRRRVTPTVIIAMLVLATSCSTASPAEDGPRAADGYRLERVVTGTALHSFNGITLRPDGKLVAASLAAETITEIDPATGAFKPLVEAPDGRSDDVVVSPRGDVLWTDPLAGAVKARDADGTVRTVAGDLPGVNSIAYDRAGTRLFAGQTFFGDALWEIDPAGVAPKRLIAKGLGQPNAFAFGPDGRIYAPVGKRKAVVRVDPGTGATEDVAGGFTQPVSARFDSHDRLYVLDGATGELIRVDPATGAKQTVVTLPAADDNMIIGPDDHAYVSNMADSSIVDVDLATGAQRVVTSSPLTFPRDIATGPDGVVVADSTAVRLIDPATGQVRELARRLATEIQFPSGVSVHGDHLVFASDLIGTVQVLDRAGHPVRQAAGFQQPADAVELDDGGLVVAEPAAGRLVRADGTGAPRPLAEGLGTPTGLTVTGDGRILVTDASGGRLLGVDPANGTVTVAATGLGAPRSVATAPGGAVVLLDADGRVLRLEPGATQPTVLAQGLATGYLDKPYPRSGGVAVTPDGTVYICADKENSVHALRRT</sequence>
<name>A0A427SYV1_9PSEU</name>
<dbReference type="PANTHER" id="PTHR40274">
    <property type="entry name" value="VIRGINIAMYCIN B LYASE"/>
    <property type="match status" value="1"/>
</dbReference>
<dbReference type="SUPFAM" id="SSF101898">
    <property type="entry name" value="NHL repeat"/>
    <property type="match status" value="1"/>
</dbReference>
<feature type="chain" id="PRO_5038708326" evidence="1">
    <location>
        <begin position="26"/>
        <end position="540"/>
    </location>
</feature>
<dbReference type="Proteomes" id="UP000267081">
    <property type="component" value="Unassembled WGS sequence"/>
</dbReference>
<dbReference type="InterPro" id="IPR011042">
    <property type="entry name" value="6-blade_b-propeller_TolB-like"/>
</dbReference>
<evidence type="ECO:0000313" key="2">
    <source>
        <dbReference type="EMBL" id="RSD10239.1"/>
    </source>
</evidence>
<keyword evidence="1" id="KW-0732">Signal</keyword>
<dbReference type="EMBL" id="RSEC01000060">
    <property type="protein sequence ID" value="RSD10239.1"/>
    <property type="molecule type" value="Genomic_DNA"/>
</dbReference>
<evidence type="ECO:0000256" key="1">
    <source>
        <dbReference type="SAM" id="SignalP"/>
    </source>
</evidence>
<reference evidence="2 3" key="1">
    <citation type="submission" date="2018-12" db="EMBL/GenBank/DDBJ databases">
        <title>Amycolatopsis eburnea sp. nov. actinomycete associate with arbuscular mycorrhiza fungal spore.</title>
        <authorList>
            <person name="Lumyong S."/>
            <person name="Chaiya L."/>
        </authorList>
    </citation>
    <scope>NUCLEOTIDE SEQUENCE [LARGE SCALE GENOMIC DNA]</scope>
    <source>
        <strain evidence="2 3">GLM-1</strain>
    </source>
</reference>
<dbReference type="SUPFAM" id="SSF63829">
    <property type="entry name" value="Calcium-dependent phosphotriesterase"/>
    <property type="match status" value="2"/>
</dbReference>
<dbReference type="PANTHER" id="PTHR40274:SF4">
    <property type="entry name" value="BLL1406 PROTEIN"/>
    <property type="match status" value="1"/>
</dbReference>